<dbReference type="Pfam" id="PF00305">
    <property type="entry name" value="Lipoxygenase"/>
    <property type="match status" value="1"/>
</dbReference>
<proteinExistence type="predicted"/>
<dbReference type="InterPro" id="IPR036226">
    <property type="entry name" value="LipOase_C_sf"/>
</dbReference>
<dbReference type="InterPro" id="IPR013819">
    <property type="entry name" value="LipOase_C"/>
</dbReference>
<evidence type="ECO:0000313" key="4">
    <source>
        <dbReference type="Proteomes" id="UP001412067"/>
    </source>
</evidence>
<dbReference type="PROSITE" id="PS51393">
    <property type="entry name" value="LIPOXYGENASE_3"/>
    <property type="match status" value="1"/>
</dbReference>
<dbReference type="EMBL" id="JBBWWR010000012">
    <property type="protein sequence ID" value="KAK8959215.1"/>
    <property type="molecule type" value="Genomic_DNA"/>
</dbReference>
<feature type="domain" description="Lipoxygenase" evidence="2">
    <location>
        <begin position="39"/>
        <end position="152"/>
    </location>
</feature>
<dbReference type="Proteomes" id="UP001412067">
    <property type="component" value="Unassembled WGS sequence"/>
</dbReference>
<evidence type="ECO:0000313" key="3">
    <source>
        <dbReference type="EMBL" id="KAK8959215.1"/>
    </source>
</evidence>
<evidence type="ECO:0000259" key="2">
    <source>
        <dbReference type="PROSITE" id="PS51393"/>
    </source>
</evidence>
<dbReference type="Gene3D" id="1.20.245.10">
    <property type="entry name" value="Lipoxygenase-1, Domain 5"/>
    <property type="match status" value="1"/>
</dbReference>
<name>A0ABR2M4Z1_9ASPA</name>
<gene>
    <name evidence="3" type="primary">LOX1.5</name>
    <name evidence="3" type="ORF">KSP40_PGU017492</name>
</gene>
<organism evidence="3 4">
    <name type="scientific">Platanthera guangdongensis</name>
    <dbReference type="NCBI Taxonomy" id="2320717"/>
    <lineage>
        <taxon>Eukaryota</taxon>
        <taxon>Viridiplantae</taxon>
        <taxon>Streptophyta</taxon>
        <taxon>Embryophyta</taxon>
        <taxon>Tracheophyta</taxon>
        <taxon>Spermatophyta</taxon>
        <taxon>Magnoliopsida</taxon>
        <taxon>Liliopsida</taxon>
        <taxon>Asparagales</taxon>
        <taxon>Orchidaceae</taxon>
        <taxon>Orchidoideae</taxon>
        <taxon>Orchideae</taxon>
        <taxon>Orchidinae</taxon>
        <taxon>Platanthera</taxon>
    </lineage>
</organism>
<accession>A0ABR2M4Z1</accession>
<evidence type="ECO:0000256" key="1">
    <source>
        <dbReference type="SAM" id="MobiDB-lite"/>
    </source>
</evidence>
<protein>
    <submittedName>
        <fullName evidence="3">Linoleate 9S-lipoxygenase 5</fullName>
    </submittedName>
</protein>
<feature type="region of interest" description="Disordered" evidence="1">
    <location>
        <begin position="126"/>
        <end position="152"/>
    </location>
</feature>
<comment type="caution">
    <text evidence="3">The sequence shown here is derived from an EMBL/GenBank/DDBJ whole genome shotgun (WGS) entry which is preliminary data.</text>
</comment>
<reference evidence="3 4" key="1">
    <citation type="journal article" date="2022" name="Nat. Plants">
        <title>Genomes of leafy and leafless Platanthera orchids illuminate the evolution of mycoheterotrophy.</title>
        <authorList>
            <person name="Li M.H."/>
            <person name="Liu K.W."/>
            <person name="Li Z."/>
            <person name="Lu H.C."/>
            <person name="Ye Q.L."/>
            <person name="Zhang D."/>
            <person name="Wang J.Y."/>
            <person name="Li Y.F."/>
            <person name="Zhong Z.M."/>
            <person name="Liu X."/>
            <person name="Yu X."/>
            <person name="Liu D.K."/>
            <person name="Tu X.D."/>
            <person name="Liu B."/>
            <person name="Hao Y."/>
            <person name="Liao X.Y."/>
            <person name="Jiang Y.T."/>
            <person name="Sun W.H."/>
            <person name="Chen J."/>
            <person name="Chen Y.Q."/>
            <person name="Ai Y."/>
            <person name="Zhai J.W."/>
            <person name="Wu S.S."/>
            <person name="Zhou Z."/>
            <person name="Hsiao Y.Y."/>
            <person name="Wu W.L."/>
            <person name="Chen Y.Y."/>
            <person name="Lin Y.F."/>
            <person name="Hsu J.L."/>
            <person name="Li C.Y."/>
            <person name="Wang Z.W."/>
            <person name="Zhao X."/>
            <person name="Zhong W.Y."/>
            <person name="Ma X.K."/>
            <person name="Ma L."/>
            <person name="Huang J."/>
            <person name="Chen G.Z."/>
            <person name="Huang M.Z."/>
            <person name="Huang L."/>
            <person name="Peng D.H."/>
            <person name="Luo Y.B."/>
            <person name="Zou S.Q."/>
            <person name="Chen S.P."/>
            <person name="Lan S."/>
            <person name="Tsai W.C."/>
            <person name="Van de Peer Y."/>
            <person name="Liu Z.J."/>
        </authorList>
    </citation>
    <scope>NUCLEOTIDE SEQUENCE [LARGE SCALE GENOMIC DNA]</scope>
    <source>
        <strain evidence="3">Lor288</strain>
    </source>
</reference>
<dbReference type="SUPFAM" id="SSF48484">
    <property type="entry name" value="Lipoxigenase"/>
    <property type="match status" value="1"/>
</dbReference>
<sequence length="152" mass="16879">MGCESGGCVGCRGYERAEAEDAERVEGERAAHERQADQGSVEYEKLRDEPEREFLKTIACHLQTIIGISLVEVLSTHASDEVSLGQRRIWHLDQADLEKPAVASFEGSETERAGGFLLIRDQVAAGASRKTRVDDDRDEEDTTARAQGRCEW</sequence>
<keyword evidence="4" id="KW-1185">Reference proteome</keyword>
<feature type="region of interest" description="Disordered" evidence="1">
    <location>
        <begin position="20"/>
        <end position="44"/>
    </location>
</feature>